<keyword evidence="4 6" id="KW-1133">Transmembrane helix</keyword>
<evidence type="ECO:0000256" key="1">
    <source>
        <dbReference type="ARBA" id="ARBA00004141"/>
    </source>
</evidence>
<name>A0ABU6RCV8_9FABA</name>
<accession>A0ABU6RCV8</accession>
<dbReference type="InterPro" id="IPR030184">
    <property type="entry name" value="WAT1-related"/>
</dbReference>
<evidence type="ECO:0000256" key="6">
    <source>
        <dbReference type="RuleBase" id="RU363077"/>
    </source>
</evidence>
<keyword evidence="3 6" id="KW-0812">Transmembrane</keyword>
<evidence type="ECO:0000256" key="2">
    <source>
        <dbReference type="ARBA" id="ARBA00007635"/>
    </source>
</evidence>
<reference evidence="8 9" key="1">
    <citation type="journal article" date="2023" name="Plants (Basel)">
        <title>Bridging the Gap: Combining Genomics and Transcriptomics Approaches to Understand Stylosanthes scabra, an Orphan Legume from the Brazilian Caatinga.</title>
        <authorList>
            <person name="Ferreira-Neto J.R.C."/>
            <person name="da Silva M.D."/>
            <person name="Binneck E."/>
            <person name="de Melo N.F."/>
            <person name="da Silva R.H."/>
            <person name="de Melo A.L.T.M."/>
            <person name="Pandolfi V."/>
            <person name="Bustamante F.O."/>
            <person name="Brasileiro-Vidal A.C."/>
            <person name="Benko-Iseppon A.M."/>
        </authorList>
    </citation>
    <scope>NUCLEOTIDE SEQUENCE [LARGE SCALE GENOMIC DNA]</scope>
    <source>
        <tissue evidence="8">Leaves</tissue>
    </source>
</reference>
<evidence type="ECO:0000256" key="4">
    <source>
        <dbReference type="ARBA" id="ARBA00022989"/>
    </source>
</evidence>
<evidence type="ECO:0000256" key="3">
    <source>
        <dbReference type="ARBA" id="ARBA00022692"/>
    </source>
</evidence>
<comment type="subcellular location">
    <subcellularLocation>
        <location evidence="1 6">Membrane</location>
        <topology evidence="1 6">Multi-pass membrane protein</topology>
    </subcellularLocation>
</comment>
<dbReference type="InterPro" id="IPR037185">
    <property type="entry name" value="EmrE-like"/>
</dbReference>
<gene>
    <name evidence="8" type="ORF">PIB30_033971</name>
</gene>
<feature type="transmembrane region" description="Helical" evidence="6">
    <location>
        <begin position="219"/>
        <end position="240"/>
    </location>
</feature>
<proteinExistence type="inferred from homology"/>
<feature type="transmembrane region" description="Helical" evidence="6">
    <location>
        <begin position="44"/>
        <end position="61"/>
    </location>
</feature>
<feature type="domain" description="EamA" evidence="7">
    <location>
        <begin position="14"/>
        <end position="150"/>
    </location>
</feature>
<feature type="transmembrane region" description="Helical" evidence="6">
    <location>
        <begin position="134"/>
        <end position="154"/>
    </location>
</feature>
<feature type="transmembrane region" description="Helical" evidence="6">
    <location>
        <begin position="186"/>
        <end position="207"/>
    </location>
</feature>
<keyword evidence="5 6" id="KW-0472">Membrane</keyword>
<comment type="caution">
    <text evidence="8">The sequence shown here is derived from an EMBL/GenBank/DDBJ whole genome shotgun (WGS) entry which is preliminary data.</text>
</comment>
<feature type="transmembrane region" description="Helical" evidence="6">
    <location>
        <begin position="97"/>
        <end position="122"/>
    </location>
</feature>
<dbReference type="SUPFAM" id="SSF103481">
    <property type="entry name" value="Multidrug resistance efflux transporter EmrE"/>
    <property type="match status" value="1"/>
</dbReference>
<dbReference type="EMBL" id="JASCZI010030364">
    <property type="protein sequence ID" value="MED6121856.1"/>
    <property type="molecule type" value="Genomic_DNA"/>
</dbReference>
<protein>
    <recommendedName>
        <fullName evidence="6">WAT1-related protein</fullName>
    </recommendedName>
</protein>
<keyword evidence="9" id="KW-1185">Reference proteome</keyword>
<dbReference type="InterPro" id="IPR000620">
    <property type="entry name" value="EamA_dom"/>
</dbReference>
<evidence type="ECO:0000313" key="9">
    <source>
        <dbReference type="Proteomes" id="UP001341840"/>
    </source>
</evidence>
<dbReference type="PANTHER" id="PTHR31218">
    <property type="entry name" value="WAT1-RELATED PROTEIN"/>
    <property type="match status" value="1"/>
</dbReference>
<organism evidence="8 9">
    <name type="scientific">Stylosanthes scabra</name>
    <dbReference type="NCBI Taxonomy" id="79078"/>
    <lineage>
        <taxon>Eukaryota</taxon>
        <taxon>Viridiplantae</taxon>
        <taxon>Streptophyta</taxon>
        <taxon>Embryophyta</taxon>
        <taxon>Tracheophyta</taxon>
        <taxon>Spermatophyta</taxon>
        <taxon>Magnoliopsida</taxon>
        <taxon>eudicotyledons</taxon>
        <taxon>Gunneridae</taxon>
        <taxon>Pentapetalae</taxon>
        <taxon>rosids</taxon>
        <taxon>fabids</taxon>
        <taxon>Fabales</taxon>
        <taxon>Fabaceae</taxon>
        <taxon>Papilionoideae</taxon>
        <taxon>50 kb inversion clade</taxon>
        <taxon>dalbergioids sensu lato</taxon>
        <taxon>Dalbergieae</taxon>
        <taxon>Pterocarpus clade</taxon>
        <taxon>Stylosanthes</taxon>
    </lineage>
</organism>
<comment type="similarity">
    <text evidence="2 6">Belongs to the drug/metabolite transporter (DMT) superfamily. Plant drug/metabolite exporter (P-DME) (TC 2.A.7.4) family.</text>
</comment>
<feature type="transmembrane region" description="Helical" evidence="6">
    <location>
        <begin position="12"/>
        <end position="32"/>
    </location>
</feature>
<sequence length="251" mass="27367">MANIWKVVKLPVLPMVVAQIANACAYVLFKLAVNDGMSRRVLVAYRYIFATAFITPLACILERGARTKITKTILFQSFLCGLFGGAMPQNLQMEALALTSVTFATAISNLIPAITFILCLSFRMEKLNVRSAAGKAKIIGTIVGIGGAMVMTFYKGVPVKMLSFHINLFNNSHHYGSTHSSHNGSLFLLGSLSSLLSNASYALWLIIQAKMSRAFPYPYSSTALMCAMAVLLSTLLTFCIDSKDLSQWKLG</sequence>
<dbReference type="Pfam" id="PF00892">
    <property type="entry name" value="EamA"/>
    <property type="match status" value="1"/>
</dbReference>
<evidence type="ECO:0000256" key="5">
    <source>
        <dbReference type="ARBA" id="ARBA00023136"/>
    </source>
</evidence>
<feature type="transmembrane region" description="Helical" evidence="6">
    <location>
        <begin position="73"/>
        <end position="91"/>
    </location>
</feature>
<dbReference type="Proteomes" id="UP001341840">
    <property type="component" value="Unassembled WGS sequence"/>
</dbReference>
<evidence type="ECO:0000259" key="7">
    <source>
        <dbReference type="Pfam" id="PF00892"/>
    </source>
</evidence>
<evidence type="ECO:0000313" key="8">
    <source>
        <dbReference type="EMBL" id="MED6121856.1"/>
    </source>
</evidence>